<organism evidence="2 3">
    <name type="scientific">Nematocida parisii (strain ERTm3)</name>
    <name type="common">Nematode killer fungus</name>
    <dbReference type="NCBI Taxonomy" id="935791"/>
    <lineage>
        <taxon>Eukaryota</taxon>
        <taxon>Fungi</taxon>
        <taxon>Fungi incertae sedis</taxon>
        <taxon>Microsporidia</taxon>
        <taxon>Nematocida</taxon>
    </lineage>
</organism>
<gene>
    <name evidence="2" type="ORF">NEQG_02622</name>
</gene>
<dbReference type="OrthoDB" id="2198952at2759"/>
<sequence>MPLVQEEQTAPILLLEAPVTTEVPLLENKKRLVEVSVPTLESISVEESAAATDQAVITAIVVCESSKDYPAIEDTPATVPVNGPVPVHENTVSQAVSGSIQSTVESDKQSEK</sequence>
<name>I3EDJ0_NEMP3</name>
<evidence type="ECO:0000313" key="3">
    <source>
        <dbReference type="Proteomes" id="UP000002872"/>
    </source>
</evidence>
<dbReference type="VEuPathDB" id="MicrosporidiaDB:NEQG_02622"/>
<feature type="compositionally biased region" description="Polar residues" evidence="1">
    <location>
        <begin position="93"/>
        <end position="104"/>
    </location>
</feature>
<dbReference type="Proteomes" id="UP000002872">
    <property type="component" value="Unassembled WGS sequence"/>
</dbReference>
<dbReference type="InParanoid" id="I3EDJ0"/>
<keyword evidence="3" id="KW-1185">Reference proteome</keyword>
<evidence type="ECO:0000313" key="2">
    <source>
        <dbReference type="EMBL" id="EIJ87287.1"/>
    </source>
</evidence>
<reference evidence="2" key="1">
    <citation type="submission" date="2011-01" db="EMBL/GenBank/DDBJ databases">
        <title>The Genome Sequence of Nematocida parisii strain ERTm3.</title>
        <authorList>
            <consortium name="The Broad Institute Genome Sequencing Platform"/>
            <consortium name="The Broad Institute Genome Sequencing Center for Infectious Disease"/>
            <person name="Cuomo C."/>
            <person name="Troemel E."/>
            <person name="Young S.K."/>
            <person name="Zeng Q."/>
            <person name="Gargeya S."/>
            <person name="Fitzgerald M."/>
            <person name="Haas B."/>
            <person name="Abouelleil A."/>
            <person name="Alvarado L."/>
            <person name="Arachchi H.M."/>
            <person name="Berlin A."/>
            <person name="Chapman S.B."/>
            <person name="Gearin G."/>
            <person name="Goldberg J."/>
            <person name="Griggs A."/>
            <person name="Gujja S."/>
            <person name="Hansen M."/>
            <person name="Heiman D."/>
            <person name="Howarth C."/>
            <person name="Larimer J."/>
            <person name="Lui A."/>
            <person name="MacDonald P.J.P."/>
            <person name="McCowen C."/>
            <person name="Montmayeur A."/>
            <person name="Murphy C."/>
            <person name="Neiman D."/>
            <person name="Pearson M."/>
            <person name="Priest M."/>
            <person name="Roberts A."/>
            <person name="Saif S."/>
            <person name="Shea T."/>
            <person name="Sisk P."/>
            <person name="Stolte C."/>
            <person name="Sykes S."/>
            <person name="Wortman J."/>
            <person name="Nusbaum C."/>
            <person name="Birren B."/>
        </authorList>
    </citation>
    <scope>NUCLEOTIDE SEQUENCE</scope>
    <source>
        <strain evidence="2">ERTm3</strain>
    </source>
</reference>
<feature type="region of interest" description="Disordered" evidence="1">
    <location>
        <begin position="93"/>
        <end position="112"/>
    </location>
</feature>
<dbReference type="HOGENOM" id="CLU_2146530_0_0_1"/>
<dbReference type="EMBL" id="GL870884">
    <property type="protein sequence ID" value="EIJ87287.1"/>
    <property type="molecule type" value="Genomic_DNA"/>
</dbReference>
<proteinExistence type="predicted"/>
<evidence type="ECO:0000256" key="1">
    <source>
        <dbReference type="SAM" id="MobiDB-lite"/>
    </source>
</evidence>
<protein>
    <submittedName>
        <fullName evidence="2">Uncharacterized protein</fullName>
    </submittedName>
</protein>
<dbReference type="AlphaFoldDB" id="I3EDJ0"/>
<feature type="non-terminal residue" evidence="2">
    <location>
        <position position="112"/>
    </location>
</feature>
<accession>I3EDJ0</accession>